<sequence>MKKQLISLLLPALLWSSVASAETLSLKECLERADHSNPTLRTAVWDSRIAEENVRQTSSSLYPRVDAQVGYTVQDSAQAVKINGFTAETQEPNYAFGGVAASYTIYDFGRRDARLKQARLQADAAASLFQAQRKDLSLQVIEAYFGILQANRMILAAKEEMAQVEQHRRVAQALFEEGVVTRNDVLQAEVRLATARQSLLARNNLQVNSWLQLNYLTGTHPSHRAELDDSAAVGSVDEEQVDAADALTKRPELQALRHEFNAAEAGVREAGSSFFPELYTRAGLDYLENDKVREQVILSATLGLRINLFDGFASTSAKARAVQVRSRVHDRLRQIKTQMQLEIDMARNDVKVARERIAVAEAAIRQGEENLRINRERYEERVGTATDVLDAQTLLTQIRTDHYRSLFDFQVASARLKRAVGEL</sequence>
<keyword evidence="9" id="KW-0732">Signal</keyword>
<dbReference type="SUPFAM" id="SSF56954">
    <property type="entry name" value="Outer membrane efflux proteins (OEP)"/>
    <property type="match status" value="1"/>
</dbReference>
<comment type="caution">
    <text evidence="10">The sequence shown here is derived from an EMBL/GenBank/DDBJ whole genome shotgun (WGS) entry which is preliminary data.</text>
</comment>
<keyword evidence="6" id="KW-0472">Membrane</keyword>
<comment type="subcellular location">
    <subcellularLocation>
        <location evidence="1">Cell outer membrane</location>
    </subcellularLocation>
</comment>
<evidence type="ECO:0000256" key="2">
    <source>
        <dbReference type="ARBA" id="ARBA00007613"/>
    </source>
</evidence>
<reference evidence="10 11" key="1">
    <citation type="submission" date="2021-05" db="EMBL/GenBank/DDBJ databases">
        <title>The draft genome of Geobacter chapellei DSM 13688.</title>
        <authorList>
            <person name="Xu Z."/>
            <person name="Masuda Y."/>
            <person name="Itoh H."/>
            <person name="Senoo K."/>
        </authorList>
    </citation>
    <scope>NUCLEOTIDE SEQUENCE [LARGE SCALE GENOMIC DNA]</scope>
    <source>
        <strain evidence="10 11">DSM 13688</strain>
    </source>
</reference>
<protein>
    <submittedName>
        <fullName evidence="10">TolC family protein</fullName>
    </submittedName>
</protein>
<evidence type="ECO:0000256" key="9">
    <source>
        <dbReference type="SAM" id="SignalP"/>
    </source>
</evidence>
<evidence type="ECO:0000313" key="10">
    <source>
        <dbReference type="EMBL" id="MBT1073079.1"/>
    </source>
</evidence>
<dbReference type="InterPro" id="IPR028351">
    <property type="entry name" value="CyaE"/>
</dbReference>
<feature type="coiled-coil region" evidence="8">
    <location>
        <begin position="329"/>
        <end position="370"/>
    </location>
</feature>
<name>A0ABS5UBL1_9BACT</name>
<dbReference type="Gene3D" id="1.20.1600.10">
    <property type="entry name" value="Outer membrane efflux proteins (OEP)"/>
    <property type="match status" value="1"/>
</dbReference>
<keyword evidence="3" id="KW-0813">Transport</keyword>
<accession>A0ABS5UBL1</accession>
<keyword evidence="8" id="KW-0175">Coiled coil</keyword>
<dbReference type="PANTHER" id="PTHR30026:SF21">
    <property type="entry name" value="SLR1270 PROTEIN"/>
    <property type="match status" value="1"/>
</dbReference>
<evidence type="ECO:0000256" key="1">
    <source>
        <dbReference type="ARBA" id="ARBA00004442"/>
    </source>
</evidence>
<dbReference type="InterPro" id="IPR003423">
    <property type="entry name" value="OMP_efflux"/>
</dbReference>
<comment type="similarity">
    <text evidence="2">Belongs to the outer membrane factor (OMF) (TC 1.B.17) family.</text>
</comment>
<dbReference type="Proteomes" id="UP000784128">
    <property type="component" value="Unassembled WGS sequence"/>
</dbReference>
<dbReference type="InterPro" id="IPR051906">
    <property type="entry name" value="TolC-like"/>
</dbReference>
<evidence type="ECO:0000313" key="11">
    <source>
        <dbReference type="Proteomes" id="UP000784128"/>
    </source>
</evidence>
<keyword evidence="7" id="KW-0998">Cell outer membrane</keyword>
<evidence type="ECO:0000256" key="3">
    <source>
        <dbReference type="ARBA" id="ARBA00022448"/>
    </source>
</evidence>
<dbReference type="Pfam" id="PF02321">
    <property type="entry name" value="OEP"/>
    <property type="match status" value="2"/>
</dbReference>
<evidence type="ECO:0000256" key="8">
    <source>
        <dbReference type="SAM" id="Coils"/>
    </source>
</evidence>
<feature type="chain" id="PRO_5045443888" evidence="9">
    <location>
        <begin position="22"/>
        <end position="423"/>
    </location>
</feature>
<keyword evidence="5" id="KW-0812">Transmembrane</keyword>
<gene>
    <name evidence="10" type="ORF">KJB30_14895</name>
</gene>
<organism evidence="10 11">
    <name type="scientific">Pelotalea chapellei</name>
    <dbReference type="NCBI Taxonomy" id="44671"/>
    <lineage>
        <taxon>Bacteria</taxon>
        <taxon>Pseudomonadati</taxon>
        <taxon>Thermodesulfobacteriota</taxon>
        <taxon>Desulfuromonadia</taxon>
        <taxon>Geobacterales</taxon>
        <taxon>Geobacteraceae</taxon>
        <taxon>Pelotalea</taxon>
    </lineage>
</organism>
<proteinExistence type="inferred from homology"/>
<keyword evidence="4" id="KW-1134">Transmembrane beta strand</keyword>
<evidence type="ECO:0000256" key="6">
    <source>
        <dbReference type="ARBA" id="ARBA00023136"/>
    </source>
</evidence>
<evidence type="ECO:0000256" key="4">
    <source>
        <dbReference type="ARBA" id="ARBA00022452"/>
    </source>
</evidence>
<dbReference type="PIRSF" id="PIRSF001892">
    <property type="entry name" value="CyaE"/>
    <property type="match status" value="1"/>
</dbReference>
<keyword evidence="11" id="KW-1185">Reference proteome</keyword>
<evidence type="ECO:0000256" key="7">
    <source>
        <dbReference type="ARBA" id="ARBA00023237"/>
    </source>
</evidence>
<feature type="signal peptide" evidence="9">
    <location>
        <begin position="1"/>
        <end position="21"/>
    </location>
</feature>
<dbReference type="RefSeq" id="WP_214300739.1">
    <property type="nucleotide sequence ID" value="NZ_JAHDYS010000016.1"/>
</dbReference>
<evidence type="ECO:0000256" key="5">
    <source>
        <dbReference type="ARBA" id="ARBA00022692"/>
    </source>
</evidence>
<dbReference type="PANTHER" id="PTHR30026">
    <property type="entry name" value="OUTER MEMBRANE PROTEIN TOLC"/>
    <property type="match status" value="1"/>
</dbReference>
<dbReference type="EMBL" id="JAHDYS010000016">
    <property type="protein sequence ID" value="MBT1073079.1"/>
    <property type="molecule type" value="Genomic_DNA"/>
</dbReference>